<accession>A0AAW1JCA7</accession>
<name>A0AAW1JCA7_POPJA</name>
<feature type="compositionally biased region" description="Basic and acidic residues" evidence="1">
    <location>
        <begin position="1"/>
        <end position="27"/>
    </location>
</feature>
<comment type="caution">
    <text evidence="2">The sequence shown here is derived from an EMBL/GenBank/DDBJ whole genome shotgun (WGS) entry which is preliminary data.</text>
</comment>
<feature type="compositionally biased region" description="Polar residues" evidence="1">
    <location>
        <begin position="28"/>
        <end position="37"/>
    </location>
</feature>
<feature type="region of interest" description="Disordered" evidence="1">
    <location>
        <begin position="1"/>
        <end position="38"/>
    </location>
</feature>
<evidence type="ECO:0000313" key="3">
    <source>
        <dbReference type="Proteomes" id="UP001458880"/>
    </source>
</evidence>
<evidence type="ECO:0000313" key="2">
    <source>
        <dbReference type="EMBL" id="KAK9700547.1"/>
    </source>
</evidence>
<sequence>MEGEELRVAANEEDKTPANTEEMDKTLTARSGTTSQGKIKDKHYRLFEKNLKMPVGKGPILMMGIDEITYQTIKEERVHHPLDVWRIPVHGLRQQRKKHREEPIPSTSEEVKSKSDVGSTGSVFRFKEGDKSLTHTFATN</sequence>
<dbReference type="AlphaFoldDB" id="A0AAW1JCA7"/>
<dbReference type="Proteomes" id="UP001458880">
    <property type="component" value="Unassembled WGS sequence"/>
</dbReference>
<reference evidence="2 3" key="1">
    <citation type="journal article" date="2024" name="BMC Genomics">
        <title>De novo assembly and annotation of Popillia japonica's genome with initial clues to its potential as an invasive pest.</title>
        <authorList>
            <person name="Cucini C."/>
            <person name="Boschi S."/>
            <person name="Funari R."/>
            <person name="Cardaioli E."/>
            <person name="Iannotti N."/>
            <person name="Marturano G."/>
            <person name="Paoli F."/>
            <person name="Bruttini M."/>
            <person name="Carapelli A."/>
            <person name="Frati F."/>
            <person name="Nardi F."/>
        </authorList>
    </citation>
    <scope>NUCLEOTIDE SEQUENCE [LARGE SCALE GENOMIC DNA]</scope>
    <source>
        <strain evidence="2">DMR45628</strain>
    </source>
</reference>
<keyword evidence="3" id="KW-1185">Reference proteome</keyword>
<gene>
    <name evidence="2" type="ORF">QE152_g31174</name>
</gene>
<dbReference type="EMBL" id="JASPKY010000435">
    <property type="protein sequence ID" value="KAK9700547.1"/>
    <property type="molecule type" value="Genomic_DNA"/>
</dbReference>
<evidence type="ECO:0000256" key="1">
    <source>
        <dbReference type="SAM" id="MobiDB-lite"/>
    </source>
</evidence>
<proteinExistence type="predicted"/>
<feature type="region of interest" description="Disordered" evidence="1">
    <location>
        <begin position="92"/>
        <end position="125"/>
    </location>
</feature>
<protein>
    <submittedName>
        <fullName evidence="2">Uncharacterized protein</fullName>
    </submittedName>
</protein>
<organism evidence="2 3">
    <name type="scientific">Popillia japonica</name>
    <name type="common">Japanese beetle</name>
    <dbReference type="NCBI Taxonomy" id="7064"/>
    <lineage>
        <taxon>Eukaryota</taxon>
        <taxon>Metazoa</taxon>
        <taxon>Ecdysozoa</taxon>
        <taxon>Arthropoda</taxon>
        <taxon>Hexapoda</taxon>
        <taxon>Insecta</taxon>
        <taxon>Pterygota</taxon>
        <taxon>Neoptera</taxon>
        <taxon>Endopterygota</taxon>
        <taxon>Coleoptera</taxon>
        <taxon>Polyphaga</taxon>
        <taxon>Scarabaeiformia</taxon>
        <taxon>Scarabaeidae</taxon>
        <taxon>Rutelinae</taxon>
        <taxon>Popillia</taxon>
    </lineage>
</organism>